<evidence type="ECO:0000259" key="1">
    <source>
        <dbReference type="Pfam" id="PF09361"/>
    </source>
</evidence>
<dbReference type="NCBIfam" id="TIGR01841">
    <property type="entry name" value="phasin"/>
    <property type="match status" value="1"/>
</dbReference>
<evidence type="ECO:0000313" key="3">
    <source>
        <dbReference type="Proteomes" id="UP000030460"/>
    </source>
</evidence>
<comment type="caution">
    <text evidence="2">The sequence shown here is derived from an EMBL/GenBank/DDBJ whole genome shotgun (WGS) entry which is preliminary data.</text>
</comment>
<reference evidence="2" key="1">
    <citation type="journal article" date="2015" name="Genome Announc.">
        <title>Draft Genome Sequence of the Polyhydroxyalkanoate-Producing Bacterium Burkholderia sacchari LMG 19450 Isolated from Brazilian Sugarcane Plantation Soil.</title>
        <authorList>
            <person name="Alexandrino P.M."/>
            <person name="Mendonca T.T."/>
            <person name="Guaman Bautista L.P."/>
            <person name="Cherix J."/>
            <person name="Lozano-Sakalauskas G.C."/>
            <person name="Fujita A."/>
            <person name="Ramos Filho E."/>
            <person name="Long P."/>
            <person name="Padilla G."/>
            <person name="Taciro M.K."/>
            <person name="Gomez J.G."/>
            <person name="Silva L.F."/>
        </authorList>
    </citation>
    <scope>NUCLEOTIDE SEQUENCE</scope>
    <source>
        <strain evidence="2">LMG 19450</strain>
    </source>
</reference>
<keyword evidence="3" id="KW-1185">Reference proteome</keyword>
<evidence type="ECO:0000313" key="2">
    <source>
        <dbReference type="EMBL" id="NLP60288.1"/>
    </source>
</evidence>
<proteinExistence type="predicted"/>
<name>A0A8T6Z635_9BURK</name>
<accession>A0A8T6Z635</accession>
<dbReference type="Pfam" id="PF09361">
    <property type="entry name" value="Phasin_2"/>
    <property type="match status" value="1"/>
</dbReference>
<dbReference type="OrthoDB" id="9115286at2"/>
<reference evidence="2" key="2">
    <citation type="submission" date="2020-04" db="EMBL/GenBank/DDBJ databases">
        <authorList>
            <person name="Alexandrino P."/>
            <person name="Mendonca T."/>
            <person name="Guaman L."/>
            <person name="Cherix J."/>
            <person name="Lozano-Sakalauskas G."/>
            <person name="Fujita A."/>
            <person name="Filho E.R."/>
            <person name="Long P."/>
            <person name="Padilla G."/>
            <person name="Taciro M.K."/>
            <person name="Gomez J.G."/>
            <person name="Silva L.F."/>
            <person name="Torres M."/>
        </authorList>
    </citation>
    <scope>NUCLEOTIDE SEQUENCE</scope>
    <source>
        <strain evidence="2">LMG 19450</strain>
    </source>
</reference>
<dbReference type="RefSeq" id="WP_052147748.1">
    <property type="nucleotide sequence ID" value="NZ_CADFGF010000002.1"/>
</dbReference>
<dbReference type="InterPro" id="IPR010127">
    <property type="entry name" value="Phasin_subfam-1"/>
</dbReference>
<dbReference type="InterPro" id="IPR018968">
    <property type="entry name" value="Phasin"/>
</dbReference>
<dbReference type="EMBL" id="JTDB02000001">
    <property type="protein sequence ID" value="NLP60288.1"/>
    <property type="molecule type" value="Genomic_DNA"/>
</dbReference>
<sequence length="150" mass="16232">MQAIRSLLSATQDFSQQAVSAKEPSEWMTLHDAFAAPAAQHVQDYNRQWLDIAAATQGVYARCAQAQLEEYGERTRTWLRYVAETTPQSSGPIVAALDSAISAVNGLYGSLQQTGQQALEAARTNVDMAANAAAKSAKRTAELTEQATKR</sequence>
<protein>
    <submittedName>
        <fullName evidence="2">TIGR01841 family phasin</fullName>
    </submittedName>
</protein>
<dbReference type="Proteomes" id="UP000030460">
    <property type="component" value="Unassembled WGS sequence"/>
</dbReference>
<feature type="domain" description="Phasin" evidence="1">
    <location>
        <begin position="1"/>
        <end position="67"/>
    </location>
</feature>
<dbReference type="AlphaFoldDB" id="A0A8T6Z635"/>
<organism evidence="2 3">
    <name type="scientific">Paraburkholderia sacchari</name>
    <dbReference type="NCBI Taxonomy" id="159450"/>
    <lineage>
        <taxon>Bacteria</taxon>
        <taxon>Pseudomonadati</taxon>
        <taxon>Pseudomonadota</taxon>
        <taxon>Betaproteobacteria</taxon>
        <taxon>Burkholderiales</taxon>
        <taxon>Burkholderiaceae</taxon>
        <taxon>Paraburkholderia</taxon>
    </lineage>
</organism>
<gene>
    <name evidence="2" type="primary">phaP</name>
    <name evidence="2" type="ORF">NH14_003825</name>
</gene>